<evidence type="ECO:0000256" key="1">
    <source>
        <dbReference type="SAM" id="Phobius"/>
    </source>
</evidence>
<feature type="transmembrane region" description="Helical" evidence="1">
    <location>
        <begin position="41"/>
        <end position="62"/>
    </location>
</feature>
<name>A0A382AHX4_9ZZZZ</name>
<proteinExistence type="predicted"/>
<feature type="non-terminal residue" evidence="2">
    <location>
        <position position="1"/>
    </location>
</feature>
<gene>
    <name evidence="2" type="ORF">METZ01_LOCUS153437</name>
</gene>
<feature type="non-terminal residue" evidence="2">
    <location>
        <position position="63"/>
    </location>
</feature>
<dbReference type="EMBL" id="UINC01025287">
    <property type="protein sequence ID" value="SVB00583.1"/>
    <property type="molecule type" value="Genomic_DNA"/>
</dbReference>
<dbReference type="AlphaFoldDB" id="A0A382AHX4"/>
<protein>
    <submittedName>
        <fullName evidence="2">Uncharacterized protein</fullName>
    </submittedName>
</protein>
<evidence type="ECO:0000313" key="2">
    <source>
        <dbReference type="EMBL" id="SVB00583.1"/>
    </source>
</evidence>
<organism evidence="2">
    <name type="scientific">marine metagenome</name>
    <dbReference type="NCBI Taxonomy" id="408172"/>
    <lineage>
        <taxon>unclassified sequences</taxon>
        <taxon>metagenomes</taxon>
        <taxon>ecological metagenomes</taxon>
    </lineage>
</organism>
<reference evidence="2" key="1">
    <citation type="submission" date="2018-05" db="EMBL/GenBank/DDBJ databases">
        <authorList>
            <person name="Lanie J.A."/>
            <person name="Ng W.-L."/>
            <person name="Kazmierczak K.M."/>
            <person name="Andrzejewski T.M."/>
            <person name="Davidsen T.M."/>
            <person name="Wayne K.J."/>
            <person name="Tettelin H."/>
            <person name="Glass J.I."/>
            <person name="Rusch D."/>
            <person name="Podicherti R."/>
            <person name="Tsui H.-C.T."/>
            <person name="Winkler M.E."/>
        </authorList>
    </citation>
    <scope>NUCLEOTIDE SEQUENCE</scope>
</reference>
<sequence length="63" mass="6931">VLVLTAHVFVFQTDWARTGGLGQMLKTAAWFLPNLGYFPSILQALFETFLIALFGTLIGMVIA</sequence>
<accession>A0A382AHX4</accession>
<keyword evidence="1" id="KW-0812">Transmembrane</keyword>
<keyword evidence="1" id="KW-0472">Membrane</keyword>
<keyword evidence="1" id="KW-1133">Transmembrane helix</keyword>